<dbReference type="Gene3D" id="1.10.730.10">
    <property type="entry name" value="Isoleucyl-tRNA Synthetase, Domain 1"/>
    <property type="match status" value="1"/>
</dbReference>
<evidence type="ECO:0000256" key="6">
    <source>
        <dbReference type="ARBA" id="ARBA00022741"/>
    </source>
</evidence>
<dbReference type="InterPro" id="IPR023458">
    <property type="entry name" value="Met-tRNA_ligase_1"/>
</dbReference>
<dbReference type="SUPFAM" id="SSF47323">
    <property type="entry name" value="Anticodon-binding domain of a subclass of class I aminoacyl-tRNA synthetases"/>
    <property type="match status" value="1"/>
</dbReference>
<comment type="similarity">
    <text evidence="3 12">Belongs to the class-I aminoacyl-tRNA synthetase family. MetG type 1 subfamily.</text>
</comment>
<dbReference type="InterPro" id="IPR014758">
    <property type="entry name" value="Met-tRNA_synth"/>
</dbReference>
<evidence type="ECO:0000256" key="3">
    <source>
        <dbReference type="ARBA" id="ARBA00008258"/>
    </source>
</evidence>
<feature type="short sequence motif" description="'HIGH' region" evidence="12">
    <location>
        <begin position="13"/>
        <end position="23"/>
    </location>
</feature>
<dbReference type="PROSITE" id="PS00178">
    <property type="entry name" value="AA_TRNA_LIGASE_I"/>
    <property type="match status" value="1"/>
</dbReference>
<evidence type="ECO:0000256" key="8">
    <source>
        <dbReference type="ARBA" id="ARBA00022840"/>
    </source>
</evidence>
<dbReference type="PRINTS" id="PR01041">
    <property type="entry name" value="TRNASYNTHMET"/>
</dbReference>
<dbReference type="InterPro" id="IPR014729">
    <property type="entry name" value="Rossmann-like_a/b/a_fold"/>
</dbReference>
<evidence type="ECO:0000256" key="7">
    <source>
        <dbReference type="ARBA" id="ARBA00022833"/>
    </source>
</evidence>
<dbReference type="EMBL" id="CP002189">
    <property type="protein sequence ID" value="ADV33858.1"/>
    <property type="molecule type" value="Genomic_DNA"/>
</dbReference>
<dbReference type="HAMAP" id="MF_00098">
    <property type="entry name" value="Met_tRNA_synth_type1"/>
    <property type="match status" value="1"/>
</dbReference>
<dbReference type="SUPFAM" id="SSF52374">
    <property type="entry name" value="Nucleotidylyl transferase"/>
    <property type="match status" value="1"/>
</dbReference>
<dbReference type="NCBIfam" id="TIGR00398">
    <property type="entry name" value="metG"/>
    <property type="match status" value="1"/>
</dbReference>
<gene>
    <name evidence="12 14" type="primary">metG</name>
    <name evidence="14" type="ordered locus">BVAF_472</name>
</gene>
<evidence type="ECO:0000256" key="2">
    <source>
        <dbReference type="ARBA" id="ARBA00004496"/>
    </source>
</evidence>
<evidence type="ECO:0000256" key="11">
    <source>
        <dbReference type="ARBA" id="ARBA00047364"/>
    </source>
</evidence>
<dbReference type="KEGG" id="bva:BVAF_472"/>
<evidence type="ECO:0000256" key="10">
    <source>
        <dbReference type="ARBA" id="ARBA00023146"/>
    </source>
</evidence>
<dbReference type="FunFam" id="2.20.28.20:FF:000001">
    <property type="entry name" value="Methionine--tRNA ligase"/>
    <property type="match status" value="1"/>
</dbReference>
<dbReference type="SUPFAM" id="SSF57770">
    <property type="entry name" value="Methionyl-tRNA synthetase (MetRS), Zn-domain"/>
    <property type="match status" value="1"/>
</dbReference>
<dbReference type="GO" id="GO:0004825">
    <property type="term" value="F:methionine-tRNA ligase activity"/>
    <property type="evidence" value="ECO:0007669"/>
    <property type="project" value="UniProtKB-UniRule"/>
</dbReference>
<keyword evidence="8 12" id="KW-0067">ATP-binding</keyword>
<keyword evidence="7 12" id="KW-0862">Zinc</keyword>
<dbReference type="InterPro" id="IPR029038">
    <property type="entry name" value="MetRS_Zn"/>
</dbReference>
<dbReference type="PANTHER" id="PTHR45765">
    <property type="entry name" value="METHIONINE--TRNA LIGASE"/>
    <property type="match status" value="1"/>
</dbReference>
<name>E8Q734_BLOVB</name>
<dbReference type="Gene3D" id="2.20.28.20">
    <property type="entry name" value="Methionyl-tRNA synthetase, Zn-domain"/>
    <property type="match status" value="1"/>
</dbReference>
<dbReference type="GO" id="GO:0046872">
    <property type="term" value="F:metal ion binding"/>
    <property type="evidence" value="ECO:0007669"/>
    <property type="project" value="UniProtKB-KW"/>
</dbReference>
<feature type="binding site" evidence="12">
    <location>
        <position position="147"/>
    </location>
    <ligand>
        <name>Zn(2+)</name>
        <dbReference type="ChEBI" id="CHEBI:29105"/>
    </ligand>
</feature>
<evidence type="ECO:0000259" key="13">
    <source>
        <dbReference type="Pfam" id="PF09334"/>
    </source>
</evidence>
<feature type="binding site" evidence="12">
    <location>
        <position position="333"/>
    </location>
    <ligand>
        <name>ATP</name>
        <dbReference type="ChEBI" id="CHEBI:30616"/>
    </ligand>
</feature>
<feature type="domain" description="Methionyl/Leucyl tRNA synthetase" evidence="13">
    <location>
        <begin position="6"/>
        <end position="394"/>
    </location>
</feature>
<feature type="short sequence motif" description="'KMSKS' region" evidence="12">
    <location>
        <begin position="330"/>
        <end position="334"/>
    </location>
</feature>
<organism evidence="14 15">
    <name type="scientific">Blochmanniella vafra (strain BVAF)</name>
    <dbReference type="NCBI Taxonomy" id="859654"/>
    <lineage>
        <taxon>Bacteria</taxon>
        <taxon>Pseudomonadati</taxon>
        <taxon>Pseudomonadota</taxon>
        <taxon>Gammaproteobacteria</taxon>
        <taxon>Enterobacterales</taxon>
        <taxon>Enterobacteriaceae</taxon>
        <taxon>ant endosymbionts</taxon>
        <taxon>Candidatus Blochmanniella</taxon>
    </lineage>
</organism>
<sequence>MSNKKILVTCALPYANNSLHIGHMLEHIQADIWVRYQRMQNNTVYFICADDAHGTAIMLKAQQLNINPKIMISNIQKEHYKNCYDFNISYDNYHSTHSKENRELLYEIYLKLKNNGLIKTRFISQLYDSKKKIFLPDRFIIGTCPKCHTSNQYGDNCEQCGAIYTPMELIDPKSVISGTTPITKKSKHFFFNLPIFTKMLQHWVYSGVLQQEILNKIEEWFKLGLKEWDISRDSPYFGFKIPNTGSKYFYVWMDATIGYMGTFKNLCKKNKNIFFEDFWDIHSKNELYHFIGKDIIYFHSLFWPAILEGSQFRKPTGIFVHGHVTLNGLKISKSKGAFIKANTYLSYLHSDYLRYYYATKLSSKINDIDLNFNDFFNKINSDIINKILNLAARSASFINQYNDGQLSSKIEDPNLYNFFINFKHSIGKAFKNREFSEAMRSIMSLADEANKYIDQHSPWHIIHQIGEIKNAVSIASMGIQLFRILMTYLKPVLPILSKYSEDFLNTHLLWNTLDTPLINHKINKFEIIFRRINYNQIESIINSSHPHHQ</sequence>
<comment type="subcellular location">
    <subcellularLocation>
        <location evidence="2 12">Cytoplasm</location>
    </subcellularLocation>
</comment>
<proteinExistence type="inferred from homology"/>
<keyword evidence="12" id="KW-0479">Metal-binding</keyword>
<dbReference type="InterPro" id="IPR015413">
    <property type="entry name" value="Methionyl/Leucyl_tRNA_Synth"/>
</dbReference>
<keyword evidence="15" id="KW-1185">Reference proteome</keyword>
<accession>E8Q734</accession>
<dbReference type="GO" id="GO:0005829">
    <property type="term" value="C:cytosol"/>
    <property type="evidence" value="ECO:0007669"/>
    <property type="project" value="TreeGrafter"/>
</dbReference>
<dbReference type="InterPro" id="IPR033911">
    <property type="entry name" value="MetRS_core"/>
</dbReference>
<comment type="catalytic activity">
    <reaction evidence="11 12">
        <text>tRNA(Met) + L-methionine + ATP = L-methionyl-tRNA(Met) + AMP + diphosphate</text>
        <dbReference type="Rhea" id="RHEA:13481"/>
        <dbReference type="Rhea" id="RHEA-COMP:9667"/>
        <dbReference type="Rhea" id="RHEA-COMP:9698"/>
        <dbReference type="ChEBI" id="CHEBI:30616"/>
        <dbReference type="ChEBI" id="CHEBI:33019"/>
        <dbReference type="ChEBI" id="CHEBI:57844"/>
        <dbReference type="ChEBI" id="CHEBI:78442"/>
        <dbReference type="ChEBI" id="CHEBI:78530"/>
        <dbReference type="ChEBI" id="CHEBI:456215"/>
        <dbReference type="EC" id="6.1.1.10"/>
    </reaction>
</comment>
<dbReference type="EC" id="6.1.1.10" evidence="12"/>
<keyword evidence="9 12" id="KW-0648">Protein biosynthesis</keyword>
<evidence type="ECO:0000313" key="15">
    <source>
        <dbReference type="Proteomes" id="UP000007464"/>
    </source>
</evidence>
<dbReference type="InterPro" id="IPR001412">
    <property type="entry name" value="aa-tRNA-synth_I_CS"/>
</dbReference>
<dbReference type="Gene3D" id="3.40.50.620">
    <property type="entry name" value="HUPs"/>
    <property type="match status" value="1"/>
</dbReference>
<evidence type="ECO:0000256" key="5">
    <source>
        <dbReference type="ARBA" id="ARBA00022598"/>
    </source>
</evidence>
<evidence type="ECO:0000256" key="9">
    <source>
        <dbReference type="ARBA" id="ARBA00022917"/>
    </source>
</evidence>
<dbReference type="STRING" id="859654.BVAF_472"/>
<comment type="subunit">
    <text evidence="12">Monomer.</text>
</comment>
<evidence type="ECO:0000256" key="12">
    <source>
        <dbReference type="HAMAP-Rule" id="MF_00098"/>
    </source>
</evidence>
<dbReference type="PANTHER" id="PTHR45765:SF1">
    <property type="entry name" value="METHIONINE--TRNA LIGASE, CYTOPLASMIC"/>
    <property type="match status" value="1"/>
</dbReference>
<dbReference type="NCBIfam" id="NF001100">
    <property type="entry name" value="PRK00133.1"/>
    <property type="match status" value="1"/>
</dbReference>
<evidence type="ECO:0000256" key="4">
    <source>
        <dbReference type="ARBA" id="ARBA00022490"/>
    </source>
</evidence>
<comment type="cofactor">
    <cofactor evidence="12">
        <name>Zn(2+)</name>
        <dbReference type="ChEBI" id="CHEBI:29105"/>
    </cofactor>
    <text evidence="12">Binds 1 zinc ion per subunit.</text>
</comment>
<keyword evidence="4 12" id="KW-0963">Cytoplasm</keyword>
<dbReference type="GO" id="GO:0006431">
    <property type="term" value="P:methionyl-tRNA aminoacylation"/>
    <property type="evidence" value="ECO:0007669"/>
    <property type="project" value="UniProtKB-UniRule"/>
</dbReference>
<feature type="binding site" evidence="12">
    <location>
        <position position="160"/>
    </location>
    <ligand>
        <name>Zn(2+)</name>
        <dbReference type="ChEBI" id="CHEBI:29105"/>
    </ligand>
</feature>
<keyword evidence="5 12" id="KW-0436">Ligase</keyword>
<protein>
    <recommendedName>
        <fullName evidence="12">Methionine--tRNA ligase</fullName>
        <ecNumber evidence="12">6.1.1.10</ecNumber>
    </recommendedName>
    <alternativeName>
        <fullName evidence="12">Methionyl-tRNA synthetase</fullName>
        <shortName evidence="12">MetRS</shortName>
    </alternativeName>
</protein>
<evidence type="ECO:0000256" key="1">
    <source>
        <dbReference type="ARBA" id="ARBA00003314"/>
    </source>
</evidence>
<evidence type="ECO:0000313" key="14">
    <source>
        <dbReference type="EMBL" id="ADV33858.1"/>
    </source>
</evidence>
<feature type="binding site" evidence="12">
    <location>
        <position position="144"/>
    </location>
    <ligand>
        <name>Zn(2+)</name>
        <dbReference type="ChEBI" id="CHEBI:29105"/>
    </ligand>
</feature>
<dbReference type="RefSeq" id="WP_013516783.1">
    <property type="nucleotide sequence ID" value="NC_014909.2"/>
</dbReference>
<dbReference type="GO" id="GO:0005524">
    <property type="term" value="F:ATP binding"/>
    <property type="evidence" value="ECO:0007669"/>
    <property type="project" value="UniProtKB-UniRule"/>
</dbReference>
<feature type="binding site" evidence="12">
    <location>
        <position position="157"/>
    </location>
    <ligand>
        <name>Zn(2+)</name>
        <dbReference type="ChEBI" id="CHEBI:29105"/>
    </ligand>
</feature>
<dbReference type="InterPro" id="IPR009080">
    <property type="entry name" value="tRNAsynth_Ia_anticodon-bd"/>
</dbReference>
<comment type="function">
    <text evidence="1 12">Is required not only for elongation of protein synthesis but also for the initiation of all mRNA translation through initiator tRNA(fMet) aminoacylation.</text>
</comment>
<dbReference type="HOGENOM" id="CLU_009710_7_0_6"/>
<keyword evidence="10 12" id="KW-0030">Aminoacyl-tRNA synthetase</keyword>
<dbReference type="AlphaFoldDB" id="E8Q734"/>
<dbReference type="Pfam" id="PF09334">
    <property type="entry name" value="tRNA-synt_1g"/>
    <property type="match status" value="1"/>
</dbReference>
<keyword evidence="6 12" id="KW-0547">Nucleotide-binding</keyword>
<dbReference type="OrthoDB" id="9810191at2"/>
<reference evidence="14 15" key="1">
    <citation type="journal article" date="2010" name="BMC Genomics">
        <title>Unprecedented loss of ammonia assimilation capability in a urease-encoding bacterial mutualist.</title>
        <authorList>
            <person name="Williams L.E."/>
            <person name="Wernegreen J.J."/>
        </authorList>
    </citation>
    <scope>NUCLEOTIDE SEQUENCE [LARGE SCALE GENOMIC DNA]</scope>
    <source>
        <strain evidence="14 15">BVAF</strain>
    </source>
</reference>
<dbReference type="Proteomes" id="UP000007464">
    <property type="component" value="Chromosome"/>
</dbReference>